<dbReference type="PRINTS" id="PR00502">
    <property type="entry name" value="NUDIXFAMILY"/>
</dbReference>
<feature type="region of interest" description="Disordered" evidence="3">
    <location>
        <begin position="30"/>
        <end position="52"/>
    </location>
</feature>
<feature type="domain" description="Nudix hydrolase" evidence="4">
    <location>
        <begin position="90"/>
        <end position="223"/>
    </location>
</feature>
<dbReference type="InterPro" id="IPR000086">
    <property type="entry name" value="NUDIX_hydrolase_dom"/>
</dbReference>
<dbReference type="Gene3D" id="3.90.79.10">
    <property type="entry name" value="Nucleoside Triphosphate Pyrophosphohydrolase"/>
    <property type="match status" value="1"/>
</dbReference>
<reference evidence="5" key="1">
    <citation type="submission" date="2015-08" db="EMBL/GenBank/DDBJ databases">
        <authorList>
            <person name="Babu N.S."/>
            <person name="Beckwith C.J."/>
            <person name="Beseler K.G."/>
            <person name="Brison A."/>
            <person name="Carone J.V."/>
            <person name="Caskin T.P."/>
            <person name="Diamond M."/>
            <person name="Durham M.E."/>
            <person name="Foxe J.M."/>
            <person name="Go M."/>
            <person name="Henderson B.A."/>
            <person name="Jones I.B."/>
            <person name="McGettigan J.A."/>
            <person name="Micheletti S.J."/>
            <person name="Nasrallah M.E."/>
            <person name="Ortiz D."/>
            <person name="Piller C.R."/>
            <person name="Privatt S.R."/>
            <person name="Schneider S.L."/>
            <person name="Sharp S."/>
            <person name="Smith T.C."/>
            <person name="Stanton J.D."/>
            <person name="Ullery H.E."/>
            <person name="Wilson R.J."/>
            <person name="Serrano M.G."/>
            <person name="Buck G."/>
            <person name="Lee V."/>
            <person name="Wang Y."/>
            <person name="Carvalho R."/>
            <person name="Voegtly L."/>
            <person name="Shi R."/>
            <person name="Duckworth R."/>
            <person name="Johnson A."/>
            <person name="Loviza R."/>
            <person name="Walstead R."/>
            <person name="Shah Z."/>
            <person name="Kiflezghi M."/>
            <person name="Wade K."/>
            <person name="Ball S.L."/>
            <person name="Bradley K.W."/>
            <person name="Asai D.J."/>
            <person name="Bowman C.A."/>
            <person name="Russell D.A."/>
            <person name="Pope W.H."/>
            <person name="Jacobs-Sera D."/>
            <person name="Hendrix R.W."/>
            <person name="Hatfull G.F."/>
        </authorList>
    </citation>
    <scope>NUCLEOTIDE SEQUENCE</scope>
</reference>
<dbReference type="EMBL" id="GDKF01001380">
    <property type="protein sequence ID" value="JAT77242.1"/>
    <property type="molecule type" value="Transcribed_RNA"/>
</dbReference>
<feature type="non-terminal residue" evidence="5">
    <location>
        <position position="1"/>
    </location>
</feature>
<evidence type="ECO:0000256" key="1">
    <source>
        <dbReference type="ARBA" id="ARBA00022801"/>
    </source>
</evidence>
<dbReference type="PANTHER" id="PTHR43736">
    <property type="entry name" value="ADP-RIBOSE PYROPHOSPHATASE"/>
    <property type="match status" value="1"/>
</dbReference>
<dbReference type="PANTHER" id="PTHR43736:SF5">
    <property type="entry name" value="NUDIX HYDROLASE DOMAIN-CONTAINING PROTEIN"/>
    <property type="match status" value="1"/>
</dbReference>
<protein>
    <recommendedName>
        <fullName evidence="4">Nudix hydrolase domain-containing protein</fullName>
    </recommendedName>
</protein>
<dbReference type="CDD" id="cd18873">
    <property type="entry name" value="NUDIX_NadM_like"/>
    <property type="match status" value="1"/>
</dbReference>
<dbReference type="AlphaFoldDB" id="A0A1D2ADI6"/>
<dbReference type="GO" id="GO:0016787">
    <property type="term" value="F:hydrolase activity"/>
    <property type="evidence" value="ECO:0007669"/>
    <property type="project" value="UniProtKB-KW"/>
</dbReference>
<sequence>FVCRLCAGMQRVAGPFSQLRSLWSRIPLVSKPATPPRTAQRSSPRAMSGTHTYQCAGSSEMRIHVIRQCAPVCPRTPPQTHRVRLCRYPRPGLTVDAVMVTGEERPQVLLIRRKNDPFAGSWALPGGFVDEGEDLGAAAARELEEETGLSAREAGLTQVGAFGEPGRDPRGWCVSVAYAALLPAQAEVLGADDAEEAQWWPVAEVPGRLAFDHKLILRCAFQHLARQDATPAALAAGLRDAAARLEGPWRQEPR</sequence>
<dbReference type="PROSITE" id="PS00893">
    <property type="entry name" value="NUDIX_BOX"/>
    <property type="match status" value="1"/>
</dbReference>
<organism evidence="5">
    <name type="scientific">Auxenochlorella protothecoides</name>
    <name type="common">Green microalga</name>
    <name type="synonym">Chlorella protothecoides</name>
    <dbReference type="NCBI Taxonomy" id="3075"/>
    <lineage>
        <taxon>Eukaryota</taxon>
        <taxon>Viridiplantae</taxon>
        <taxon>Chlorophyta</taxon>
        <taxon>core chlorophytes</taxon>
        <taxon>Trebouxiophyceae</taxon>
        <taxon>Chlorellales</taxon>
        <taxon>Chlorellaceae</taxon>
        <taxon>Auxenochlorella</taxon>
    </lineage>
</organism>
<proteinExistence type="inferred from homology"/>
<dbReference type="Pfam" id="PF00293">
    <property type="entry name" value="NUDIX"/>
    <property type="match status" value="1"/>
</dbReference>
<keyword evidence="1 2" id="KW-0378">Hydrolase</keyword>
<evidence type="ECO:0000256" key="3">
    <source>
        <dbReference type="SAM" id="MobiDB-lite"/>
    </source>
</evidence>
<evidence type="ECO:0000259" key="4">
    <source>
        <dbReference type="PROSITE" id="PS51462"/>
    </source>
</evidence>
<feature type="compositionally biased region" description="Polar residues" evidence="3">
    <location>
        <begin position="37"/>
        <end position="52"/>
    </location>
</feature>
<dbReference type="InterPro" id="IPR020084">
    <property type="entry name" value="NUDIX_hydrolase_CS"/>
</dbReference>
<evidence type="ECO:0000313" key="5">
    <source>
        <dbReference type="EMBL" id="JAT77242.1"/>
    </source>
</evidence>
<name>A0A1D2ADI6_AUXPR</name>
<comment type="similarity">
    <text evidence="2">Belongs to the Nudix hydrolase family.</text>
</comment>
<dbReference type="PROSITE" id="PS51462">
    <property type="entry name" value="NUDIX"/>
    <property type="match status" value="1"/>
</dbReference>
<dbReference type="InterPro" id="IPR020476">
    <property type="entry name" value="Nudix_hydrolase"/>
</dbReference>
<evidence type="ECO:0000256" key="2">
    <source>
        <dbReference type="RuleBase" id="RU003476"/>
    </source>
</evidence>
<dbReference type="SUPFAM" id="SSF55811">
    <property type="entry name" value="Nudix"/>
    <property type="match status" value="1"/>
</dbReference>
<dbReference type="InterPro" id="IPR015797">
    <property type="entry name" value="NUDIX_hydrolase-like_dom_sf"/>
</dbReference>
<gene>
    <name evidence="5" type="ORF">g.21654</name>
</gene>
<accession>A0A1D2ADI6</accession>